<name>A0AAU1TY00_9ACTN</name>
<accession>A0AAU1TY00</accession>
<evidence type="ECO:0000313" key="1">
    <source>
        <dbReference type="EMBL" id="WTS10451.1"/>
    </source>
</evidence>
<reference evidence="1" key="1">
    <citation type="submission" date="2022-10" db="EMBL/GenBank/DDBJ databases">
        <title>The complete genomes of actinobacterial strains from the NBC collection.</title>
        <authorList>
            <person name="Joergensen T.S."/>
            <person name="Alvarez Arevalo M."/>
            <person name="Sterndorff E.B."/>
            <person name="Faurdal D."/>
            <person name="Vuksanovic O."/>
            <person name="Mourched A.-S."/>
            <person name="Charusanti P."/>
            <person name="Shaw S."/>
            <person name="Blin K."/>
            <person name="Weber T."/>
        </authorList>
    </citation>
    <scope>NUCLEOTIDE SEQUENCE</scope>
    <source>
        <strain evidence="1">NBC_00119</strain>
    </source>
</reference>
<sequence length="312" mass="31985">MTSLCTATGLRAVSGDAALIAYLRALRGQGAVESVFQRTVNVLTPGERLIALSARGGDDAPRTLVTDADSWSERGISAGQAVEFAPGVLTLRTADARLRVHTEGANEWHPILPSLAALGPGDLAAAATALDRLIQAHGSRGGMLGPAPTASSMEAAVTRALADGSDALVRAVKSANDSGIRRGVLSLLGLGPGLTPAGDDFLTALALLSSLHGSGLGAFGRALQDVLLEHPGRTTRLSVTTLDEALAGRARASLLDVLHALAHPSGWSQARAAESIRTPVRHVLAIGHTSGTDILSGLVTGLRLEKELRGSL</sequence>
<proteinExistence type="predicted"/>
<protein>
    <submittedName>
        <fullName evidence="1">DUF2877 domain-containing protein</fullName>
    </submittedName>
</protein>
<dbReference type="Pfam" id="PF11392">
    <property type="entry name" value="AllH"/>
    <property type="match status" value="1"/>
</dbReference>
<dbReference type="AlphaFoldDB" id="A0AAU1TY00"/>
<dbReference type="InterPro" id="IPR021530">
    <property type="entry name" value="AllH-like"/>
</dbReference>
<organism evidence="1">
    <name type="scientific">Streptomyces sp. NBC_00119</name>
    <dbReference type="NCBI Taxonomy" id="2975659"/>
    <lineage>
        <taxon>Bacteria</taxon>
        <taxon>Bacillati</taxon>
        <taxon>Actinomycetota</taxon>
        <taxon>Actinomycetes</taxon>
        <taxon>Kitasatosporales</taxon>
        <taxon>Streptomycetaceae</taxon>
        <taxon>Streptomyces</taxon>
    </lineage>
</organism>
<dbReference type="EMBL" id="CP108195">
    <property type="protein sequence ID" value="WTS10451.1"/>
    <property type="molecule type" value="Genomic_DNA"/>
</dbReference>
<gene>
    <name evidence="1" type="ORF">OHU69_04835</name>
</gene>